<dbReference type="InterPro" id="IPR039564">
    <property type="entry name" value="Peptidase_C39-like"/>
</dbReference>
<dbReference type="Gene3D" id="3.90.70.10">
    <property type="entry name" value="Cysteine proteinases"/>
    <property type="match status" value="1"/>
</dbReference>
<reference evidence="4 5" key="1">
    <citation type="journal article" date="2013" name="PLoS ONE">
        <title>Lactobacillus paracasei comparative genomics: towards species pan-genome definition and exploitation of diversity.</title>
        <authorList>
            <person name="Smokvina T."/>
            <person name="Wels M."/>
            <person name="Polka J."/>
            <person name="Chervaux C."/>
            <person name="Brisse S."/>
            <person name="Boekhorst J."/>
            <person name="van Hylckama Vlieg J.E."/>
            <person name="Siezen R.J."/>
        </authorList>
    </citation>
    <scope>NUCLEOTIDE SEQUENCE [LARGE SCALE GENOMIC DNA]</scope>
    <source>
        <strain evidence="4 5">Lpp123</strain>
    </source>
</reference>
<accession>A0A829GHI7</accession>
<dbReference type="Proteomes" id="UP000014316">
    <property type="component" value="Unassembled WGS sequence"/>
</dbReference>
<proteinExistence type="predicted"/>
<keyword evidence="4" id="KW-0378">Hydrolase</keyword>
<dbReference type="EMBL" id="ANJW01000365">
    <property type="protein sequence ID" value="EPC55493.1"/>
    <property type="molecule type" value="Genomic_DNA"/>
</dbReference>
<dbReference type="AlphaFoldDB" id="A0A829GHI7"/>
<feature type="domain" description="Peptidase C39-like" evidence="3">
    <location>
        <begin position="294"/>
        <end position="443"/>
    </location>
</feature>
<evidence type="ECO:0000259" key="3">
    <source>
        <dbReference type="Pfam" id="PF13529"/>
    </source>
</evidence>
<dbReference type="PANTHER" id="PTHR37806">
    <property type="entry name" value="LMO0724 PROTEIN"/>
    <property type="match status" value="1"/>
</dbReference>
<dbReference type="PANTHER" id="PTHR37806:SF1">
    <property type="entry name" value="PEPTIDASE C39-LIKE DOMAIN-CONTAINING PROTEIN"/>
    <property type="match status" value="1"/>
</dbReference>
<dbReference type="PROSITE" id="PS51257">
    <property type="entry name" value="PROKAR_LIPOPROTEIN"/>
    <property type="match status" value="1"/>
</dbReference>
<comment type="caution">
    <text evidence="4">The sequence shown here is derived from an EMBL/GenBank/DDBJ whole genome shotgun (WGS) entry which is preliminary data.</text>
</comment>
<keyword evidence="2" id="KW-0732">Signal</keyword>
<organism evidence="4 5">
    <name type="scientific">Lacticaseibacillus paracasei subsp. paracasei Lpp123</name>
    <dbReference type="NCBI Taxonomy" id="1256201"/>
    <lineage>
        <taxon>Bacteria</taxon>
        <taxon>Bacillati</taxon>
        <taxon>Bacillota</taxon>
        <taxon>Bacilli</taxon>
        <taxon>Lactobacillales</taxon>
        <taxon>Lactobacillaceae</taxon>
        <taxon>Lacticaseibacillus</taxon>
    </lineage>
</organism>
<dbReference type="GO" id="GO:0016787">
    <property type="term" value="F:hydrolase activity"/>
    <property type="evidence" value="ECO:0007669"/>
    <property type="project" value="UniProtKB-KW"/>
</dbReference>
<feature type="compositionally biased region" description="Polar residues" evidence="1">
    <location>
        <begin position="252"/>
        <end position="263"/>
    </location>
</feature>
<feature type="compositionally biased region" description="Low complexity" evidence="1">
    <location>
        <begin position="265"/>
        <end position="286"/>
    </location>
</feature>
<gene>
    <name evidence="4" type="ORF">Lpp123_06340</name>
</gene>
<protein>
    <submittedName>
        <fullName evidence="4">Glycosyl hydrolase family 2, sugar binding domain protein</fullName>
    </submittedName>
</protein>
<name>A0A829GHI7_LACPA</name>
<evidence type="ECO:0000313" key="5">
    <source>
        <dbReference type="Proteomes" id="UP000014316"/>
    </source>
</evidence>
<evidence type="ECO:0000256" key="1">
    <source>
        <dbReference type="SAM" id="MobiDB-lite"/>
    </source>
</evidence>
<sequence length="469" mass="50279">MKMMVKTGGIILVSGLLLAGCGNQAKASTPKTAGQPQLTRLTKQVKNLYADSKYEMPAKQLSEAALTKANTQKDKVYKLRGDLSKTQQKAFKVDQQQLQAAKKIFSVQDTLNTELDKDQVLKDEGFKIQDFNNDFTYLQAHKAKFAATIKDKATLLDREVKAVALVKAATTGDPDQTKIDQARDAINAVNVKAFKDKYLPKLDDAIKNLPKDQQAEQAKKQAAAGDSQISTSTRIYDKDGNEVPTYDKYGNQIDNSSANQTADKQAASGQSSSASTAQPQNSSQTAQPIASKVLGVSFISQEAAGAPEGCEAASALEALHYKGHATGMSLASFLKTMPIAANGNPYQGFGGTPYAVVDGVYQSIFPSAFTPWVAGFGGASNISGSSLDGIISQIAAGNPVVAWVTLNYQGPQWHHYDWGNGIDNAHVVTVDGYNGDSMHIVDPENGTYWISKSAFNAAYSYMKFAVAIS</sequence>
<dbReference type="Pfam" id="PF13529">
    <property type="entry name" value="Peptidase_C39_2"/>
    <property type="match status" value="1"/>
</dbReference>
<feature type="chain" id="PRO_5032934409" evidence="2">
    <location>
        <begin position="28"/>
        <end position="469"/>
    </location>
</feature>
<evidence type="ECO:0000256" key="2">
    <source>
        <dbReference type="SAM" id="SignalP"/>
    </source>
</evidence>
<feature type="region of interest" description="Disordered" evidence="1">
    <location>
        <begin position="211"/>
        <end position="286"/>
    </location>
</feature>
<feature type="signal peptide" evidence="2">
    <location>
        <begin position="1"/>
        <end position="27"/>
    </location>
</feature>
<evidence type="ECO:0000313" key="4">
    <source>
        <dbReference type="EMBL" id="EPC55493.1"/>
    </source>
</evidence>